<dbReference type="PATRIC" id="fig|504728.9.peg.740"/>
<sequence>MHTTLPREGFFILILKTTRGVMEAQSKTPAHREAALIADGGGLPLALYGHRVGGVGGKARNSHLTGCYSSDAGREVVYQLERAWDAGAFVVRLADVS</sequence>
<reference evidence="1 3" key="1">
    <citation type="journal article" date="2010" name="Stand. Genomic Sci.">
        <title>Complete genome sequence of Meiothermus ruber type strain (21).</title>
        <authorList>
            <person name="Tindall B.J."/>
            <person name="Sikorski J."/>
            <person name="Lucas S."/>
            <person name="Goltsman E."/>
            <person name="Copeland A."/>
            <person name="Glavina Del Rio T."/>
            <person name="Nolan M."/>
            <person name="Tice H."/>
            <person name="Cheng J.F."/>
            <person name="Han C."/>
            <person name="Pitluck S."/>
            <person name="Liolios K."/>
            <person name="Ivanova N."/>
            <person name="Mavromatis K."/>
            <person name="Ovchinnikova G."/>
            <person name="Pati A."/>
            <person name="Fahnrich R."/>
            <person name="Goodwin L."/>
            <person name="Chen A."/>
            <person name="Palaniappan K."/>
            <person name="Land M."/>
            <person name="Hauser L."/>
            <person name="Chang Y.J."/>
            <person name="Jeffries C.D."/>
            <person name="Rohde M."/>
            <person name="Goker M."/>
            <person name="Woyke T."/>
            <person name="Bristow J."/>
            <person name="Eisen J.A."/>
            <person name="Markowitz V."/>
            <person name="Hugenholtz P."/>
            <person name="Kyrpides N.C."/>
            <person name="Klenk H.P."/>
            <person name="Lapidus A."/>
        </authorList>
    </citation>
    <scope>NUCLEOTIDE SEQUENCE [LARGE SCALE GENOMIC DNA]</scope>
    <source>
        <strain evidence="3">ATCC 35948 / DSM 1279 / VKM B-1258 / 21</strain>
        <strain evidence="1">DSM 1279</strain>
    </source>
</reference>
<gene>
    <name evidence="1" type="ordered locus">Mrub_0788</name>
    <name evidence="2" type="ORF">K649_03575</name>
</gene>
<evidence type="ECO:0000313" key="2">
    <source>
        <dbReference type="EMBL" id="AGK04017.1"/>
    </source>
</evidence>
<reference evidence="2" key="2">
    <citation type="submission" date="2013-04" db="EMBL/GenBank/DDBJ databases">
        <title>Non-Hybrid, Finished Microbial Genome Assemblies from Long-Read SMRT Sequencing Data.</title>
        <authorList>
            <person name="Klammer A."/>
            <person name="Drake J."/>
            <person name="Heiner C."/>
            <person name="Clum A."/>
            <person name="Copeland A."/>
            <person name="Huddleston J."/>
            <person name="Eichler E."/>
            <person name="Turner S.W."/>
        </authorList>
    </citation>
    <scope>NUCLEOTIDE SEQUENCE</scope>
    <source>
        <strain evidence="2">DSM 1279</strain>
    </source>
</reference>
<evidence type="ECO:0000313" key="4">
    <source>
        <dbReference type="Proteomes" id="UP000013026"/>
    </source>
</evidence>
<dbReference type="Proteomes" id="UP000013026">
    <property type="component" value="Chromosome"/>
</dbReference>
<dbReference type="KEGG" id="mre:K649_03575"/>
<dbReference type="EMBL" id="CP005385">
    <property type="protein sequence ID" value="AGK04017.1"/>
    <property type="molecule type" value="Genomic_DNA"/>
</dbReference>
<evidence type="ECO:0000313" key="1">
    <source>
        <dbReference type="EMBL" id="ADD27554.1"/>
    </source>
</evidence>
<dbReference type="Proteomes" id="UP000006655">
    <property type="component" value="Chromosome"/>
</dbReference>
<dbReference type="EMBL" id="CP001743">
    <property type="protein sequence ID" value="ADD27554.1"/>
    <property type="molecule type" value="Genomic_DNA"/>
</dbReference>
<organism evidence="2 4">
    <name type="scientific">Meiothermus ruber (strain ATCC 35948 / DSM 1279 / VKM B-1258 / 21)</name>
    <name type="common">Thermus ruber</name>
    <dbReference type="NCBI Taxonomy" id="504728"/>
    <lineage>
        <taxon>Bacteria</taxon>
        <taxon>Thermotogati</taxon>
        <taxon>Deinococcota</taxon>
        <taxon>Deinococci</taxon>
        <taxon>Thermales</taxon>
        <taxon>Thermaceae</taxon>
        <taxon>Meiothermus</taxon>
    </lineage>
</organism>
<accession>D3PPE5</accession>
<dbReference type="STRING" id="504728.K649_03575"/>
<proteinExistence type="predicted"/>
<dbReference type="KEGG" id="mrb:Mrub_0788"/>
<name>D3PPE5_MEIRD</name>
<keyword evidence="3" id="KW-1185">Reference proteome</keyword>
<dbReference type="AlphaFoldDB" id="D3PPE5"/>
<evidence type="ECO:0000313" key="3">
    <source>
        <dbReference type="Proteomes" id="UP000006655"/>
    </source>
</evidence>
<reference evidence="2 4" key="3">
    <citation type="submission" date="2013-04" db="EMBL/GenBank/DDBJ databases">
        <authorList>
            <person name="Chin J."/>
            <person name="Alexander D.H."/>
            <person name="Marks P."/>
            <person name="Korlach J."/>
            <person name="Clum A."/>
            <person name="Copeland A."/>
        </authorList>
    </citation>
    <scope>NUCLEOTIDE SEQUENCE [LARGE SCALE GENOMIC DNA]</scope>
    <source>
        <strain evidence="4">ATCC 35948 / DSM 1279 / VKM B-1258 / 21</strain>
        <strain evidence="2">DSM 1279</strain>
    </source>
</reference>
<protein>
    <submittedName>
        <fullName evidence="2">Uncharacterized protein</fullName>
    </submittedName>
</protein>